<accession>Q0U851</accession>
<evidence type="ECO:0000313" key="2">
    <source>
        <dbReference type="Proteomes" id="UP000001055"/>
    </source>
</evidence>
<dbReference type="GeneID" id="5979206"/>
<organism evidence="1 2">
    <name type="scientific">Phaeosphaeria nodorum (strain SN15 / ATCC MYA-4574 / FGSC 10173)</name>
    <name type="common">Glume blotch fungus</name>
    <name type="synonym">Parastagonospora nodorum</name>
    <dbReference type="NCBI Taxonomy" id="321614"/>
    <lineage>
        <taxon>Eukaryota</taxon>
        <taxon>Fungi</taxon>
        <taxon>Dikarya</taxon>
        <taxon>Ascomycota</taxon>
        <taxon>Pezizomycotina</taxon>
        <taxon>Dothideomycetes</taxon>
        <taxon>Pleosporomycetidae</taxon>
        <taxon>Pleosporales</taxon>
        <taxon>Pleosporineae</taxon>
        <taxon>Phaeosphaeriaceae</taxon>
        <taxon>Parastagonospora</taxon>
    </lineage>
</organism>
<dbReference type="Proteomes" id="UP000001055">
    <property type="component" value="Unassembled WGS sequence"/>
</dbReference>
<gene>
    <name evidence="1" type="ORF">SNOG_12063</name>
</gene>
<reference evidence="2" key="1">
    <citation type="journal article" date="2007" name="Plant Cell">
        <title>Dothideomycete-plant interactions illuminated by genome sequencing and EST analysis of the wheat pathogen Stagonospora nodorum.</title>
        <authorList>
            <person name="Hane J.K."/>
            <person name="Lowe R.G."/>
            <person name="Solomon P.S."/>
            <person name="Tan K.C."/>
            <person name="Schoch C.L."/>
            <person name="Spatafora J.W."/>
            <person name="Crous P.W."/>
            <person name="Kodira C."/>
            <person name="Birren B.W."/>
            <person name="Galagan J.E."/>
            <person name="Torriani S.F."/>
            <person name="McDonald B.A."/>
            <person name="Oliver R.P."/>
        </authorList>
    </citation>
    <scope>NUCLEOTIDE SEQUENCE [LARGE SCALE GENOMIC DNA]</scope>
    <source>
        <strain evidence="2">SN15 / ATCC MYA-4574 / FGSC 10173</strain>
    </source>
</reference>
<dbReference type="KEGG" id="pno:SNOG_12063"/>
<evidence type="ECO:0000313" key="1">
    <source>
        <dbReference type="EMBL" id="EAT80475.1"/>
    </source>
</evidence>
<sequence>MAWTLVALKLYHVHRMKTRLREDRRCASPYSIVQSLSRAGVDKSCTINEYTYQQ</sequence>
<dbReference type="AlphaFoldDB" id="Q0U851"/>
<dbReference type="InParanoid" id="Q0U851"/>
<name>Q0U851_PHANO</name>
<proteinExistence type="predicted"/>
<dbReference type="RefSeq" id="XP_001802296.1">
    <property type="nucleotide sequence ID" value="XM_001802244.1"/>
</dbReference>
<dbReference type="EMBL" id="CH445345">
    <property type="protein sequence ID" value="EAT80475.1"/>
    <property type="molecule type" value="Genomic_DNA"/>
</dbReference>
<protein>
    <submittedName>
        <fullName evidence="1">Uncharacterized protein</fullName>
    </submittedName>
</protein>